<proteinExistence type="predicted"/>
<reference evidence="2 3" key="1">
    <citation type="submission" date="2020-07" db="EMBL/GenBank/DDBJ databases">
        <title>Sequencing the genomes of 1000 actinobacteria strains.</title>
        <authorList>
            <person name="Klenk H.-P."/>
        </authorList>
    </citation>
    <scope>NUCLEOTIDE SEQUENCE [LARGE SCALE GENOMIC DNA]</scope>
    <source>
        <strain evidence="2 3">DSM 103833</strain>
    </source>
</reference>
<feature type="signal peptide" evidence="1">
    <location>
        <begin position="1"/>
        <end position="18"/>
    </location>
</feature>
<dbReference type="EMBL" id="JACCFP010000001">
    <property type="protein sequence ID" value="NYI99965.1"/>
    <property type="molecule type" value="Genomic_DNA"/>
</dbReference>
<gene>
    <name evidence="2" type="ORF">HNR19_000664</name>
</gene>
<dbReference type="RefSeq" id="WP_179666618.1">
    <property type="nucleotide sequence ID" value="NZ_JACCFP010000001.1"/>
</dbReference>
<comment type="caution">
    <text evidence="2">The sequence shown here is derived from an EMBL/GenBank/DDBJ whole genome shotgun (WGS) entry which is preliminary data.</text>
</comment>
<evidence type="ECO:0000313" key="2">
    <source>
        <dbReference type="EMBL" id="NYI99965.1"/>
    </source>
</evidence>
<evidence type="ECO:0000256" key="1">
    <source>
        <dbReference type="SAM" id="SignalP"/>
    </source>
</evidence>
<dbReference type="AlphaFoldDB" id="A0A853BYY5"/>
<accession>A0A853BYY5</accession>
<organism evidence="2 3">
    <name type="scientific">Nocardioides thalensis</name>
    <dbReference type="NCBI Taxonomy" id="1914755"/>
    <lineage>
        <taxon>Bacteria</taxon>
        <taxon>Bacillati</taxon>
        <taxon>Actinomycetota</taxon>
        <taxon>Actinomycetes</taxon>
        <taxon>Propionibacteriales</taxon>
        <taxon>Nocardioidaceae</taxon>
        <taxon>Nocardioides</taxon>
    </lineage>
</organism>
<dbReference type="Proteomes" id="UP000530424">
    <property type="component" value="Unassembled WGS sequence"/>
</dbReference>
<feature type="chain" id="PRO_5032512268" evidence="1">
    <location>
        <begin position="19"/>
        <end position="232"/>
    </location>
</feature>
<evidence type="ECO:0000313" key="3">
    <source>
        <dbReference type="Proteomes" id="UP000530424"/>
    </source>
</evidence>
<keyword evidence="3" id="KW-1185">Reference proteome</keyword>
<protein>
    <submittedName>
        <fullName evidence="2">Uncharacterized protein</fullName>
    </submittedName>
</protein>
<keyword evidence="1" id="KW-0732">Signal</keyword>
<name>A0A853BYY5_9ACTN</name>
<sequence length="232" mass="25677">MGLSGVAVALGVPAPAHAASATIKVADGILFRNCAEHPARVAVSVPSSAKEWVVNVRLYDTDGEDRGVLTRTGTSSGTATTRWTFCLNAHPAGDYQIRIDGYWVDSADDIHSFAPASKSFHMRISRSRTRITVSDPTPHPRERVTVRARTIQERPGGKWGPADWGYIRLQRRGDGPWRNMDNSYFVNDNGAVVWELVWLKRNSFDLRAFAHDLQGVRPSKSDPVTIRVRRGG</sequence>